<dbReference type="EC" id="2.3.1.167" evidence="2"/>
<keyword evidence="2" id="KW-0012">Acyltransferase</keyword>
<comment type="similarity">
    <text evidence="1">Belongs to the plant acyltransferase family.</text>
</comment>
<keyword evidence="2" id="KW-0808">Transferase</keyword>
<dbReference type="AlphaFoldDB" id="A0A396IQ50"/>
<evidence type="ECO:0000313" key="2">
    <source>
        <dbReference type="EMBL" id="RHN67799.1"/>
    </source>
</evidence>
<dbReference type="EMBL" id="PSQE01000003">
    <property type="protein sequence ID" value="RHN67799.1"/>
    <property type="molecule type" value="Genomic_DNA"/>
</dbReference>
<gene>
    <name evidence="2" type="ORF">MtrunA17_Chr3g0106651</name>
</gene>
<name>A0A396IQ50_MEDTR</name>
<dbReference type="Gramene" id="rna16035">
    <property type="protein sequence ID" value="RHN67799.1"/>
    <property type="gene ID" value="gene16035"/>
</dbReference>
<dbReference type="Pfam" id="PF02458">
    <property type="entry name" value="Transferase"/>
    <property type="match status" value="1"/>
</dbReference>
<dbReference type="Proteomes" id="UP000265566">
    <property type="component" value="Chromosome 3"/>
</dbReference>
<dbReference type="GO" id="GO:0050643">
    <property type="term" value="F:10-deacetylbaccatin III 10-O-acetyltransferase activity"/>
    <property type="evidence" value="ECO:0007669"/>
    <property type="project" value="UniProtKB-EC"/>
</dbReference>
<comment type="caution">
    <text evidence="2">The sequence shown here is derived from an EMBL/GenBank/DDBJ whole genome shotgun (WGS) entry which is preliminary data.</text>
</comment>
<proteinExistence type="inferred from homology"/>
<dbReference type="InterPro" id="IPR050898">
    <property type="entry name" value="Plant_acyltransferase"/>
</dbReference>
<dbReference type="PANTHER" id="PTHR31147:SF25">
    <property type="entry name" value="HXXXD-TYPE ACYL-TRANSFERASE FAMILY PROTEIN"/>
    <property type="match status" value="1"/>
</dbReference>
<dbReference type="PANTHER" id="PTHR31147">
    <property type="entry name" value="ACYL TRANSFERASE 4"/>
    <property type="match status" value="1"/>
</dbReference>
<evidence type="ECO:0000256" key="1">
    <source>
        <dbReference type="ARBA" id="ARBA00009861"/>
    </source>
</evidence>
<accession>A0A396IQ50</accession>
<protein>
    <submittedName>
        <fullName evidence="2">Putative 10-deacetylbaccatin III 10-O-acetyltransferase</fullName>
        <ecNumber evidence="2">2.3.1.167</ecNumber>
    </submittedName>
</protein>
<dbReference type="Gene3D" id="3.30.559.10">
    <property type="entry name" value="Chloramphenicol acetyltransferase-like domain"/>
    <property type="match status" value="1"/>
</dbReference>
<dbReference type="InterPro" id="IPR023213">
    <property type="entry name" value="CAT-like_dom_sf"/>
</dbReference>
<reference evidence="2" key="1">
    <citation type="journal article" date="2018" name="Nat. Plants">
        <title>Whole-genome landscape of Medicago truncatula symbiotic genes.</title>
        <authorList>
            <person name="Pecrix Y."/>
            <person name="Gamas P."/>
            <person name="Carrere S."/>
        </authorList>
    </citation>
    <scope>NUCLEOTIDE SEQUENCE</scope>
    <source>
        <tissue evidence="2">Leaves</tissue>
    </source>
</reference>
<sequence length="126" mass="14323">MCFPILTPYFPKAYQINISPSTTFLIYPFPWNMSKATLKIEKEDVLLVKPSKSTPSCILSLSTLNNKGANNNIAQIVHVYRSSSAIHDYDSSFNPCHVFKEALSKALFYYNPLAGILVYCFFKNNR</sequence>
<organism evidence="2">
    <name type="scientific">Medicago truncatula</name>
    <name type="common">Barrel medic</name>
    <name type="synonym">Medicago tribuloides</name>
    <dbReference type="NCBI Taxonomy" id="3880"/>
    <lineage>
        <taxon>Eukaryota</taxon>
        <taxon>Viridiplantae</taxon>
        <taxon>Streptophyta</taxon>
        <taxon>Embryophyta</taxon>
        <taxon>Tracheophyta</taxon>
        <taxon>Spermatophyta</taxon>
        <taxon>Magnoliopsida</taxon>
        <taxon>eudicotyledons</taxon>
        <taxon>Gunneridae</taxon>
        <taxon>Pentapetalae</taxon>
        <taxon>rosids</taxon>
        <taxon>fabids</taxon>
        <taxon>Fabales</taxon>
        <taxon>Fabaceae</taxon>
        <taxon>Papilionoideae</taxon>
        <taxon>50 kb inversion clade</taxon>
        <taxon>NPAAA clade</taxon>
        <taxon>Hologalegina</taxon>
        <taxon>IRL clade</taxon>
        <taxon>Trifolieae</taxon>
        <taxon>Medicago</taxon>
    </lineage>
</organism>